<dbReference type="AlphaFoldDB" id="A0A222E8Q3"/>
<reference evidence="1 2" key="1">
    <citation type="submission" date="2017-07" db="EMBL/GenBank/DDBJ databases">
        <title>Genome Sequence of Antarctobacter heliothermus Strain SMS3 Isolated from a culture of the Diatom Skeletonema marinoi.</title>
        <authorList>
            <person name="Topel M."/>
            <person name="Pinder M.I.M."/>
            <person name="Johansson O.N."/>
            <person name="Kourtchenko O."/>
            <person name="Godhe A."/>
            <person name="Clarke A.K."/>
        </authorList>
    </citation>
    <scope>NUCLEOTIDE SEQUENCE [LARGE SCALE GENOMIC DNA]</scope>
    <source>
        <strain evidence="1 2">SMS3</strain>
    </source>
</reference>
<protein>
    <submittedName>
        <fullName evidence="1">Uncharacterized protein</fullName>
    </submittedName>
</protein>
<dbReference type="EMBL" id="CP022540">
    <property type="protein sequence ID" value="ASP22470.1"/>
    <property type="molecule type" value="Genomic_DNA"/>
</dbReference>
<proteinExistence type="predicted"/>
<keyword evidence="2" id="KW-1185">Reference proteome</keyword>
<evidence type="ECO:0000313" key="1">
    <source>
        <dbReference type="EMBL" id="ASP22470.1"/>
    </source>
</evidence>
<sequence length="29" mass="3250">MKQYLVGAVLTAFTTFTGPARAETMERQM</sequence>
<evidence type="ECO:0000313" key="2">
    <source>
        <dbReference type="Proteomes" id="UP000203589"/>
    </source>
</evidence>
<accession>A0A222E8Q3</accession>
<organism evidence="1 2">
    <name type="scientific">Antarctobacter heliothermus</name>
    <dbReference type="NCBI Taxonomy" id="74033"/>
    <lineage>
        <taxon>Bacteria</taxon>
        <taxon>Pseudomonadati</taxon>
        <taxon>Pseudomonadota</taxon>
        <taxon>Alphaproteobacteria</taxon>
        <taxon>Rhodobacterales</taxon>
        <taxon>Roseobacteraceae</taxon>
        <taxon>Antarctobacter</taxon>
    </lineage>
</organism>
<gene>
    <name evidence="1" type="ORF">ANTHELSMS3_03851</name>
</gene>
<dbReference type="KEGG" id="aht:ANTHELSMS3_03851"/>
<dbReference type="Proteomes" id="UP000203589">
    <property type="component" value="Chromosome"/>
</dbReference>
<name>A0A222E8Q3_9RHOB</name>